<dbReference type="InParanoid" id="C5KJQ2"/>
<gene>
    <name evidence="1" type="ORF">Pmar_PMAR017414</name>
</gene>
<name>C5KJQ2_PERM5</name>
<keyword evidence="2" id="KW-1185">Reference proteome</keyword>
<evidence type="ECO:0000313" key="2">
    <source>
        <dbReference type="Proteomes" id="UP000007800"/>
    </source>
</evidence>
<protein>
    <submittedName>
        <fullName evidence="1">Uncharacterized protein</fullName>
    </submittedName>
</protein>
<proteinExistence type="predicted"/>
<dbReference type="Proteomes" id="UP000007800">
    <property type="component" value="Unassembled WGS sequence"/>
</dbReference>
<dbReference type="AlphaFoldDB" id="C5KJQ2"/>
<dbReference type="RefSeq" id="XP_002783496.1">
    <property type="nucleotide sequence ID" value="XM_002783450.1"/>
</dbReference>
<sequence length="89" mass="10064">MSPSPVYSSLVLADKEQSPDSLDNYFGVYDLHKAKDPRLVSDKSRILSNDTRPTKIENDFFVGSALVMHKTIDETMPSPYEAYLAPKQR</sequence>
<evidence type="ECO:0000313" key="1">
    <source>
        <dbReference type="EMBL" id="EER15292.1"/>
    </source>
</evidence>
<accession>C5KJQ2</accession>
<organism evidence="2">
    <name type="scientific">Perkinsus marinus (strain ATCC 50983 / TXsc)</name>
    <dbReference type="NCBI Taxonomy" id="423536"/>
    <lineage>
        <taxon>Eukaryota</taxon>
        <taxon>Sar</taxon>
        <taxon>Alveolata</taxon>
        <taxon>Perkinsozoa</taxon>
        <taxon>Perkinsea</taxon>
        <taxon>Perkinsida</taxon>
        <taxon>Perkinsidae</taxon>
        <taxon>Perkinsus</taxon>
    </lineage>
</organism>
<dbReference type="OMA" id="DNYFGVY"/>
<reference evidence="1 2" key="1">
    <citation type="submission" date="2008-07" db="EMBL/GenBank/DDBJ databases">
        <authorList>
            <person name="El-Sayed N."/>
            <person name="Caler E."/>
            <person name="Inman J."/>
            <person name="Amedeo P."/>
            <person name="Hass B."/>
            <person name="Wortman J."/>
        </authorList>
    </citation>
    <scope>NUCLEOTIDE SEQUENCE [LARGE SCALE GENOMIC DNA]</scope>
    <source>
        <strain evidence="2">ATCC 50983 / TXsc</strain>
    </source>
</reference>
<dbReference type="GeneID" id="9046021"/>
<dbReference type="EMBL" id="GG673610">
    <property type="protein sequence ID" value="EER15292.1"/>
    <property type="molecule type" value="Genomic_DNA"/>
</dbReference>